<dbReference type="RefSeq" id="WP_151146014.1">
    <property type="nucleotide sequence ID" value="NZ_WAGX01000005.1"/>
</dbReference>
<dbReference type="Gene3D" id="3.30.565.10">
    <property type="entry name" value="Histidine kinase-like ATPase, C-terminal domain"/>
    <property type="match status" value="1"/>
</dbReference>
<keyword evidence="1" id="KW-0472">Membrane</keyword>
<organism evidence="3 4">
    <name type="scientific">Candidatus Galacturonatibacter soehngenii</name>
    <dbReference type="NCBI Taxonomy" id="2307010"/>
    <lineage>
        <taxon>Bacteria</taxon>
        <taxon>Bacillati</taxon>
        <taxon>Bacillota</taxon>
        <taxon>Clostridia</taxon>
        <taxon>Lachnospirales</taxon>
        <taxon>Lachnospiraceae</taxon>
        <taxon>Candidatus Galacturonatibacter</taxon>
    </lineage>
</organism>
<dbReference type="CDD" id="cd16935">
    <property type="entry name" value="HATPase_AgrC-ComD-like"/>
    <property type="match status" value="1"/>
</dbReference>
<dbReference type="PANTHER" id="PTHR40448">
    <property type="entry name" value="TWO-COMPONENT SENSOR HISTIDINE KINASE"/>
    <property type="match status" value="1"/>
</dbReference>
<dbReference type="Pfam" id="PF14501">
    <property type="entry name" value="HATPase_c_5"/>
    <property type="match status" value="1"/>
</dbReference>
<evidence type="ECO:0000259" key="2">
    <source>
        <dbReference type="Pfam" id="PF14501"/>
    </source>
</evidence>
<evidence type="ECO:0000313" key="4">
    <source>
        <dbReference type="Proteomes" id="UP000461768"/>
    </source>
</evidence>
<dbReference type="Proteomes" id="UP000461768">
    <property type="component" value="Unassembled WGS sequence"/>
</dbReference>
<dbReference type="InterPro" id="IPR036890">
    <property type="entry name" value="HATPase_C_sf"/>
</dbReference>
<feature type="transmembrane region" description="Helical" evidence="1">
    <location>
        <begin position="6"/>
        <end position="28"/>
    </location>
</feature>
<feature type="transmembrane region" description="Helical" evidence="1">
    <location>
        <begin position="35"/>
        <end position="55"/>
    </location>
</feature>
<dbReference type="SUPFAM" id="SSF55874">
    <property type="entry name" value="ATPase domain of HSP90 chaperone/DNA topoisomerase II/histidine kinase"/>
    <property type="match status" value="1"/>
</dbReference>
<feature type="transmembrane region" description="Helical" evidence="1">
    <location>
        <begin position="85"/>
        <end position="107"/>
    </location>
</feature>
<feature type="domain" description="Sensor histidine kinase NatK-like C-terminal" evidence="2">
    <location>
        <begin position="323"/>
        <end position="416"/>
    </location>
</feature>
<feature type="transmembrane region" description="Helical" evidence="1">
    <location>
        <begin position="61"/>
        <end position="78"/>
    </location>
</feature>
<feature type="transmembrane region" description="Helical" evidence="1">
    <location>
        <begin position="160"/>
        <end position="182"/>
    </location>
</feature>
<keyword evidence="4" id="KW-1185">Reference proteome</keyword>
<dbReference type="PANTHER" id="PTHR40448:SF1">
    <property type="entry name" value="TWO-COMPONENT SENSOR HISTIDINE KINASE"/>
    <property type="match status" value="1"/>
</dbReference>
<dbReference type="AlphaFoldDB" id="A0A7V7QKV6"/>
<feature type="transmembrane region" description="Helical" evidence="1">
    <location>
        <begin position="188"/>
        <end position="208"/>
    </location>
</feature>
<accession>A0A7V7QKV6</accession>
<keyword evidence="1" id="KW-0812">Transmembrane</keyword>
<keyword evidence="1" id="KW-1133">Transmembrane helix</keyword>
<comment type="caution">
    <text evidence="3">The sequence shown here is derived from an EMBL/GenBank/DDBJ whole genome shotgun (WGS) entry which is preliminary data.</text>
</comment>
<evidence type="ECO:0000313" key="3">
    <source>
        <dbReference type="EMBL" id="KAB1438489.1"/>
    </source>
</evidence>
<dbReference type="GO" id="GO:0042802">
    <property type="term" value="F:identical protein binding"/>
    <property type="evidence" value="ECO:0007669"/>
    <property type="project" value="TreeGrafter"/>
</dbReference>
<name>A0A7V7QKV6_9FIRM</name>
<feature type="transmembrane region" description="Helical" evidence="1">
    <location>
        <begin position="119"/>
        <end position="139"/>
    </location>
</feature>
<protein>
    <submittedName>
        <fullName evidence="3">GHKL domain-containing protein</fullName>
    </submittedName>
</protein>
<evidence type="ECO:0000256" key="1">
    <source>
        <dbReference type="SAM" id="Phobius"/>
    </source>
</evidence>
<reference evidence="3 4" key="1">
    <citation type="submission" date="2019-09" db="EMBL/GenBank/DDBJ databases">
        <authorList>
            <person name="Valk L.C."/>
        </authorList>
    </citation>
    <scope>NUCLEOTIDE SEQUENCE [LARGE SCALE GENOMIC DNA]</scope>
    <source>
        <strain evidence="3">GalUA</strain>
    </source>
</reference>
<reference evidence="3 4" key="2">
    <citation type="submission" date="2020-02" db="EMBL/GenBank/DDBJ databases">
        <title>Candidatus Galacturonibacter soehngenii shows hetero-acetogenic catabolism of galacturonic acid but lacks a canonical carbon monoxide dehydrogenase/acetyl-CoA synthase complex.</title>
        <authorList>
            <person name="Diender M."/>
            <person name="Stouten G.R."/>
            <person name="Petersen J.F."/>
            <person name="Nielsen P.H."/>
            <person name="Dueholm M.S."/>
            <person name="Pronk J.T."/>
            <person name="Van Loosdrecht M.C.M."/>
        </authorList>
    </citation>
    <scope>NUCLEOTIDE SEQUENCE [LARGE SCALE GENOMIC DNA]</scope>
    <source>
        <strain evidence="3">GalUA</strain>
    </source>
</reference>
<dbReference type="OrthoDB" id="9813149at2"/>
<proteinExistence type="predicted"/>
<gene>
    <name evidence="3" type="ORF">F7O84_13190</name>
</gene>
<dbReference type="InterPro" id="IPR032834">
    <property type="entry name" value="NatK-like_C"/>
</dbReference>
<dbReference type="EMBL" id="WAGX01000005">
    <property type="protein sequence ID" value="KAB1438489.1"/>
    <property type="molecule type" value="Genomic_DNA"/>
</dbReference>
<sequence>MQIVDIFFIIVDLTVFTSCAVFMLHFLPIKRQRPLWLKILAWCIFAALSTLLPNFGRNDMLTMLVLVFCYLLLGWFLYHESKMGLLYQLVYMMAMFATQLIGIFLVFKLYQIFGLERKLQFYLMVLFKAFFLITVTLILRGIVKKRYVFDQQYLNIKGMVLIPILSVVLIFMYVIGGDVFFARFGYEWLIVYCVLFLVINGYCIYFWYDVASNQRLKHRLELMKQQNESIHQYYEDLEENYSQSRKIIHDIRNHIHVLEQSQKLDQTQSYFEDVHTMLNALGLHYYTDNRMLNIVLNHKLKGLSPKQVKCAIGGIDLDFLSDIDITTIFSNLLDNALEACERMEDFFIRLKGDRIHDFLVIKIQNPYLGQYEPGRSMKSGHEGLGLENVRQTLKTYHGELKIDCQDNLFSVTLVFPGQ</sequence>